<reference evidence="1" key="2">
    <citation type="submission" date="2020-09" db="EMBL/GenBank/DDBJ databases">
        <authorList>
            <person name="Sun Q."/>
            <person name="Zhou Y."/>
        </authorList>
    </citation>
    <scope>NUCLEOTIDE SEQUENCE</scope>
    <source>
        <strain evidence="1">CGMCC 1.15178</strain>
    </source>
</reference>
<evidence type="ECO:0000313" key="2">
    <source>
        <dbReference type="Proteomes" id="UP000612456"/>
    </source>
</evidence>
<gene>
    <name evidence="1" type="ORF">GCM10010911_05400</name>
</gene>
<evidence type="ECO:0000313" key="1">
    <source>
        <dbReference type="EMBL" id="GGD50782.1"/>
    </source>
</evidence>
<dbReference type="EMBL" id="BMHP01000001">
    <property type="protein sequence ID" value="GGD50782.1"/>
    <property type="molecule type" value="Genomic_DNA"/>
</dbReference>
<dbReference type="Proteomes" id="UP000612456">
    <property type="component" value="Unassembled WGS sequence"/>
</dbReference>
<keyword evidence="2" id="KW-1185">Reference proteome</keyword>
<protein>
    <submittedName>
        <fullName evidence="1">Uncharacterized protein</fullName>
    </submittedName>
</protein>
<name>A0A916YL77_9BACL</name>
<proteinExistence type="predicted"/>
<dbReference type="AlphaFoldDB" id="A0A916YL77"/>
<dbReference type="RefSeq" id="WP_268239478.1">
    <property type="nucleotide sequence ID" value="NZ_BMHP01000001.1"/>
</dbReference>
<accession>A0A916YL77</accession>
<sequence>MENSSGVYAVTDRLDIRQFGLQDVQSQMAHIKQAALLFNTESSL</sequence>
<organism evidence="1 2">
    <name type="scientific">Paenibacillus nasutitermitis</name>
    <dbReference type="NCBI Taxonomy" id="1652958"/>
    <lineage>
        <taxon>Bacteria</taxon>
        <taxon>Bacillati</taxon>
        <taxon>Bacillota</taxon>
        <taxon>Bacilli</taxon>
        <taxon>Bacillales</taxon>
        <taxon>Paenibacillaceae</taxon>
        <taxon>Paenibacillus</taxon>
    </lineage>
</organism>
<reference evidence="1" key="1">
    <citation type="journal article" date="2014" name="Int. J. Syst. Evol. Microbiol.">
        <title>Complete genome sequence of Corynebacterium casei LMG S-19264T (=DSM 44701T), isolated from a smear-ripened cheese.</title>
        <authorList>
            <consortium name="US DOE Joint Genome Institute (JGI-PGF)"/>
            <person name="Walter F."/>
            <person name="Albersmeier A."/>
            <person name="Kalinowski J."/>
            <person name="Ruckert C."/>
        </authorList>
    </citation>
    <scope>NUCLEOTIDE SEQUENCE</scope>
    <source>
        <strain evidence="1">CGMCC 1.15178</strain>
    </source>
</reference>
<comment type="caution">
    <text evidence="1">The sequence shown here is derived from an EMBL/GenBank/DDBJ whole genome shotgun (WGS) entry which is preliminary data.</text>
</comment>